<dbReference type="GeneID" id="37036065"/>
<dbReference type="RefSeq" id="XP_025368823.1">
    <property type="nucleotide sequence ID" value="XM_025514195.1"/>
</dbReference>
<accession>A0A316VZ41</accession>
<dbReference type="Proteomes" id="UP000245783">
    <property type="component" value="Unassembled WGS sequence"/>
</dbReference>
<name>A0A316VZ41_9BASI</name>
<keyword evidence="3" id="KW-1185">Reference proteome</keyword>
<dbReference type="InParanoid" id="A0A316VZ41"/>
<gene>
    <name evidence="2" type="ORF">IE81DRAFT_324290</name>
</gene>
<keyword evidence="1" id="KW-1133">Transmembrane helix</keyword>
<protein>
    <submittedName>
        <fullName evidence="2">Uncharacterized protein</fullName>
    </submittedName>
</protein>
<keyword evidence="1" id="KW-0472">Membrane</keyword>
<dbReference type="AlphaFoldDB" id="A0A316VZ41"/>
<dbReference type="EMBL" id="KZ819389">
    <property type="protein sequence ID" value="PWN41663.1"/>
    <property type="molecule type" value="Genomic_DNA"/>
</dbReference>
<evidence type="ECO:0000256" key="1">
    <source>
        <dbReference type="SAM" id="Phobius"/>
    </source>
</evidence>
<organism evidence="2 3">
    <name type="scientific">Ceraceosorus guamensis</name>
    <dbReference type="NCBI Taxonomy" id="1522189"/>
    <lineage>
        <taxon>Eukaryota</taxon>
        <taxon>Fungi</taxon>
        <taxon>Dikarya</taxon>
        <taxon>Basidiomycota</taxon>
        <taxon>Ustilaginomycotina</taxon>
        <taxon>Exobasidiomycetes</taxon>
        <taxon>Ceraceosorales</taxon>
        <taxon>Ceraceosoraceae</taxon>
        <taxon>Ceraceosorus</taxon>
    </lineage>
</organism>
<feature type="transmembrane region" description="Helical" evidence="1">
    <location>
        <begin position="32"/>
        <end position="53"/>
    </location>
</feature>
<reference evidence="2 3" key="1">
    <citation type="journal article" date="2018" name="Mol. Biol. Evol.">
        <title>Broad Genomic Sampling Reveals a Smut Pathogenic Ancestry of the Fungal Clade Ustilaginomycotina.</title>
        <authorList>
            <person name="Kijpornyongpan T."/>
            <person name="Mondo S.J."/>
            <person name="Barry K."/>
            <person name="Sandor L."/>
            <person name="Lee J."/>
            <person name="Lipzen A."/>
            <person name="Pangilinan J."/>
            <person name="LaButti K."/>
            <person name="Hainaut M."/>
            <person name="Henrissat B."/>
            <person name="Grigoriev I.V."/>
            <person name="Spatafora J.W."/>
            <person name="Aime M.C."/>
        </authorList>
    </citation>
    <scope>NUCLEOTIDE SEQUENCE [LARGE SCALE GENOMIC DNA]</scope>
    <source>
        <strain evidence="2 3">MCA 4658</strain>
    </source>
</reference>
<evidence type="ECO:0000313" key="2">
    <source>
        <dbReference type="EMBL" id="PWN41663.1"/>
    </source>
</evidence>
<evidence type="ECO:0000313" key="3">
    <source>
        <dbReference type="Proteomes" id="UP000245783"/>
    </source>
</evidence>
<proteinExistence type="predicted"/>
<keyword evidence="1" id="KW-0812">Transmembrane</keyword>
<sequence>MSATKVLALSCTWKYDHSVDDRLDPNGFPSQIAHALLAVFAILVAEHAAGLLGSATGLL</sequence>